<dbReference type="InterPro" id="IPR047548">
    <property type="entry name" value="Rcat_RBR_RNF14"/>
</dbReference>
<dbReference type="InterPro" id="IPR016135">
    <property type="entry name" value="UBQ-conjugating_enzyme/RWD"/>
</dbReference>
<protein>
    <recommendedName>
        <fullName evidence="3">RBR-type E3 ubiquitin transferase</fullName>
        <ecNumber evidence="3">2.3.2.31</ecNumber>
    </recommendedName>
</protein>
<evidence type="ECO:0000259" key="10">
    <source>
        <dbReference type="PROSITE" id="PS50908"/>
    </source>
</evidence>
<dbReference type="AlphaFoldDB" id="R4XF70"/>
<evidence type="ECO:0000256" key="4">
    <source>
        <dbReference type="ARBA" id="ARBA00022679"/>
    </source>
</evidence>
<dbReference type="EMBL" id="CAHR02000255">
    <property type="protein sequence ID" value="CCG84517.1"/>
    <property type="molecule type" value="Genomic_DNA"/>
</dbReference>
<dbReference type="OrthoDB" id="1431934at2759"/>
<dbReference type="eggNOG" id="KOG1814">
    <property type="taxonomic scope" value="Eukaryota"/>
</dbReference>
<dbReference type="Pfam" id="PF01485">
    <property type="entry name" value="IBR"/>
    <property type="match status" value="1"/>
</dbReference>
<dbReference type="SMART" id="SM00647">
    <property type="entry name" value="IBR"/>
    <property type="match status" value="2"/>
</dbReference>
<evidence type="ECO:0000256" key="5">
    <source>
        <dbReference type="ARBA" id="ARBA00022723"/>
    </source>
</evidence>
<dbReference type="CDD" id="cd23820">
    <property type="entry name" value="RWD_RNF14"/>
    <property type="match status" value="1"/>
</dbReference>
<dbReference type="STRING" id="1097556.R4XF70"/>
<dbReference type="InterPro" id="IPR006575">
    <property type="entry name" value="RWD_dom"/>
</dbReference>
<evidence type="ECO:0000256" key="7">
    <source>
        <dbReference type="ARBA" id="ARBA00022771"/>
    </source>
</evidence>
<comment type="caution">
    <text evidence="12">The sequence shown here is derived from an EMBL/GenBank/DDBJ whole genome shotgun (WGS) entry which is preliminary data.</text>
</comment>
<dbReference type="PANTHER" id="PTHR11685">
    <property type="entry name" value="RBR FAMILY RING FINGER AND IBR DOMAIN-CONTAINING"/>
    <property type="match status" value="1"/>
</dbReference>
<dbReference type="EC" id="2.3.2.31" evidence="3"/>
<comment type="pathway">
    <text evidence="2">Protein modification; protein ubiquitination.</text>
</comment>
<dbReference type="GO" id="GO:0008270">
    <property type="term" value="F:zinc ion binding"/>
    <property type="evidence" value="ECO:0007669"/>
    <property type="project" value="UniProtKB-KW"/>
</dbReference>
<keyword evidence="7" id="KW-0863">Zinc-finger</keyword>
<proteinExistence type="predicted"/>
<evidence type="ECO:0000256" key="3">
    <source>
        <dbReference type="ARBA" id="ARBA00012251"/>
    </source>
</evidence>
<dbReference type="VEuPathDB" id="FungiDB:TAPDE_004983"/>
<dbReference type="Pfam" id="PF05773">
    <property type="entry name" value="RWD"/>
    <property type="match status" value="1"/>
</dbReference>
<keyword evidence="13" id="KW-1185">Reference proteome</keyword>
<keyword evidence="6" id="KW-0677">Repeat</keyword>
<evidence type="ECO:0000256" key="1">
    <source>
        <dbReference type="ARBA" id="ARBA00001798"/>
    </source>
</evidence>
<reference evidence="12 13" key="1">
    <citation type="journal article" date="2013" name="MBio">
        <title>Genome sequencing of the plant pathogen Taphrina deformans, the causal agent of peach leaf curl.</title>
        <authorList>
            <person name="Cisse O.H."/>
            <person name="Almeida J.M.G.C.F."/>
            <person name="Fonseca A."/>
            <person name="Kumar A.A."/>
            <person name="Salojaervi J."/>
            <person name="Overmyer K."/>
            <person name="Hauser P.M."/>
            <person name="Pagni M."/>
        </authorList>
    </citation>
    <scope>NUCLEOTIDE SEQUENCE [LARGE SCALE GENOMIC DNA]</scope>
    <source>
        <strain evidence="13">PYCC 5710 / ATCC 11124 / CBS 356.35 / IMI 108563 / JCM 9778 / NBRC 8474</strain>
    </source>
</reference>
<dbReference type="GO" id="GO:0061630">
    <property type="term" value="F:ubiquitin protein ligase activity"/>
    <property type="evidence" value="ECO:0007669"/>
    <property type="project" value="UniProtKB-EC"/>
</dbReference>
<evidence type="ECO:0000313" key="12">
    <source>
        <dbReference type="EMBL" id="CCG84517.1"/>
    </source>
</evidence>
<dbReference type="InterPro" id="IPR002867">
    <property type="entry name" value="IBR_dom"/>
</dbReference>
<keyword evidence="9" id="KW-0862">Zinc</keyword>
<keyword evidence="5" id="KW-0479">Metal-binding</keyword>
<dbReference type="CDD" id="cd20354">
    <property type="entry name" value="Rcat_RBR_RNF14"/>
    <property type="match status" value="1"/>
</dbReference>
<dbReference type="SUPFAM" id="SSF57850">
    <property type="entry name" value="RING/U-box"/>
    <property type="match status" value="2"/>
</dbReference>
<comment type="catalytic activity">
    <reaction evidence="1">
        <text>[E2 ubiquitin-conjugating enzyme]-S-ubiquitinyl-L-cysteine + [acceptor protein]-L-lysine = [E2 ubiquitin-conjugating enzyme]-L-cysteine + [acceptor protein]-N(6)-ubiquitinyl-L-lysine.</text>
        <dbReference type="EC" id="2.3.2.31"/>
    </reaction>
</comment>
<dbReference type="PROSITE" id="PS50908">
    <property type="entry name" value="RWD"/>
    <property type="match status" value="1"/>
</dbReference>
<name>R4XF70_TAPDE</name>
<evidence type="ECO:0000256" key="2">
    <source>
        <dbReference type="ARBA" id="ARBA00004906"/>
    </source>
</evidence>
<dbReference type="SUPFAM" id="SSF54495">
    <property type="entry name" value="UBC-like"/>
    <property type="match status" value="1"/>
</dbReference>
<keyword evidence="4" id="KW-0808">Transferase</keyword>
<dbReference type="Pfam" id="PF22191">
    <property type="entry name" value="IBR_1"/>
    <property type="match status" value="1"/>
</dbReference>
<dbReference type="CDD" id="cd20341">
    <property type="entry name" value="BRcat_RBR_RNF14"/>
    <property type="match status" value="1"/>
</dbReference>
<dbReference type="Gene3D" id="1.20.120.1750">
    <property type="match status" value="1"/>
</dbReference>
<gene>
    <name evidence="12" type="ORF">TAPDE_004983</name>
</gene>
<evidence type="ECO:0000259" key="11">
    <source>
        <dbReference type="PROSITE" id="PS51873"/>
    </source>
</evidence>
<dbReference type="Proteomes" id="UP000013776">
    <property type="component" value="Unassembled WGS sequence"/>
</dbReference>
<accession>R4XF70</accession>
<feature type="domain" description="RWD" evidence="10">
    <location>
        <begin position="3"/>
        <end position="114"/>
    </location>
</feature>
<evidence type="ECO:0000256" key="9">
    <source>
        <dbReference type="ARBA" id="ARBA00022833"/>
    </source>
</evidence>
<dbReference type="SMART" id="SM00591">
    <property type="entry name" value="RWD"/>
    <property type="match status" value="1"/>
</dbReference>
<dbReference type="InterPro" id="IPR031127">
    <property type="entry name" value="E3_UB_ligase_RBR"/>
</dbReference>
<dbReference type="Gene3D" id="3.10.110.10">
    <property type="entry name" value="Ubiquitin Conjugating Enzyme"/>
    <property type="match status" value="1"/>
</dbReference>
<keyword evidence="8" id="KW-0833">Ubl conjugation pathway</keyword>
<evidence type="ECO:0000313" key="13">
    <source>
        <dbReference type="Proteomes" id="UP000013776"/>
    </source>
</evidence>
<evidence type="ECO:0000256" key="8">
    <source>
        <dbReference type="ARBA" id="ARBA00022786"/>
    </source>
</evidence>
<evidence type="ECO:0000256" key="6">
    <source>
        <dbReference type="ARBA" id="ARBA00022737"/>
    </source>
</evidence>
<dbReference type="GO" id="GO:0016567">
    <property type="term" value="P:protein ubiquitination"/>
    <property type="evidence" value="ECO:0007669"/>
    <property type="project" value="InterPro"/>
</dbReference>
<dbReference type="InterPro" id="IPR044066">
    <property type="entry name" value="TRIAD_supradom"/>
</dbReference>
<sequence>MNAELEVLQSIYPELQIDRDNATIDVSVSFDKAATLFFDTLSKLEVTYLPPVSLTLYIPKGYPDTSPPDVKLTCEWLTPQQLLSLRNACHELWQSGEEVLYSILDFLHSEASRGFGILDSDRKATLKLHDELRASLLSHQELAVRTEFERHSFACEICLDWRSGDGLGQPQRIPKATLLQIITATEYDRYALLLRKQELEALPSSIHCPRDFCATILPRDPDEKLVICTNCDLAFCAECKRTWHGPLEACRRVVYADGLGARYKALLGDSTKADEKRLMEKLHGRKNLEKLLKDIADEELAEEWRLEHAKACPACGTYIEKAYGCNHLQCGICSVHFCFLCGDYLAANNPYPHYSDKEGACYGKLFEGLTGLEDPLGGLVV</sequence>
<organism evidence="12 13">
    <name type="scientific">Taphrina deformans (strain PYCC 5710 / ATCC 11124 / CBS 356.35 / IMI 108563 / JCM 9778 / NBRC 8474)</name>
    <name type="common">Peach leaf curl fungus</name>
    <name type="synonym">Lalaria deformans</name>
    <dbReference type="NCBI Taxonomy" id="1097556"/>
    <lineage>
        <taxon>Eukaryota</taxon>
        <taxon>Fungi</taxon>
        <taxon>Dikarya</taxon>
        <taxon>Ascomycota</taxon>
        <taxon>Taphrinomycotina</taxon>
        <taxon>Taphrinomycetes</taxon>
        <taxon>Taphrinales</taxon>
        <taxon>Taphrinaceae</taxon>
        <taxon>Taphrina</taxon>
    </lineage>
</organism>
<feature type="domain" description="RING-type" evidence="11">
    <location>
        <begin position="97"/>
        <end position="365"/>
    </location>
</feature>
<dbReference type="PROSITE" id="PS51873">
    <property type="entry name" value="TRIAD"/>
    <property type="match status" value="1"/>
</dbReference>